<comment type="caution">
    <text evidence="4">The sequence shown here is derived from an EMBL/GenBank/DDBJ whole genome shotgun (WGS) entry which is preliminary data.</text>
</comment>
<feature type="domain" description="FMP27/BLTP2/Hobbit GFWDK motif-containing RBG unit" evidence="2">
    <location>
        <begin position="1189"/>
        <end position="1334"/>
    </location>
</feature>
<feature type="region of interest" description="Disordered" evidence="1">
    <location>
        <begin position="2480"/>
        <end position="2511"/>
    </location>
</feature>
<dbReference type="InterPro" id="IPR045167">
    <property type="entry name" value="Hobbit"/>
</dbReference>
<keyword evidence="5" id="KW-1185">Reference proteome</keyword>
<feature type="region of interest" description="Disordered" evidence="1">
    <location>
        <begin position="2388"/>
        <end position="2410"/>
    </location>
</feature>
<dbReference type="Proteomes" id="UP001648503">
    <property type="component" value="Unassembled WGS sequence"/>
</dbReference>
<name>A0ABQ8F6G8_9FUNG</name>
<evidence type="ECO:0000313" key="4">
    <source>
        <dbReference type="EMBL" id="KAH6591537.1"/>
    </source>
</evidence>
<feature type="region of interest" description="Disordered" evidence="1">
    <location>
        <begin position="2658"/>
        <end position="2777"/>
    </location>
</feature>
<dbReference type="EMBL" id="JAFCIX010000405">
    <property type="protein sequence ID" value="KAH6591537.1"/>
    <property type="molecule type" value="Genomic_DNA"/>
</dbReference>
<dbReference type="Pfam" id="PF10344">
    <property type="entry name" value="Hobbit"/>
    <property type="match status" value="1"/>
</dbReference>
<sequence length="2795" mass="309914">MVSALWMIVAGLAALVVLFSYAVASAVRRVSHRFGITIRQVGMRQLKGVRVTNELHTQQVSLISLLIGKIGICFGRRLESHALVALYIEDVTVILRINSSLDLKSATEPSTTTPPSTPMHTKPPTHSPSPLIAIDKQIYRIWSFLSNTMVHYILNAVALDISRVHVEIQGPTGASIYQTDIHMIEAASATEESKISCIPHLTEQGVVPASGKCGAEIVISVSPWQLKTLTAETVLECEQPTLVSIALMRSSWGSFLIAHLSIDHPTIRTSEFSILENILRNYLDKNANASGHRNAPSPWTDSSNTYIIPELSSTQSDSNSEFVLPSKSTINIIEALTCISPRISIEINQAAVVHVFENPVQPTTSDESIPLQTPIAIDRSPNAHTLLVAVKTIRFLAQVERDAGRNRIIPRIELWASINDIACDLMSFERNKKTLSQFFSLNSANVNATVGHGETSSTCVVKCGIRVMEPHFILDPHFLHFLDAQGLLHPIEKRPGVPSNKIHAKTVLPSAIDKILGLNSLELSCTISIADAMFGLQVPLPGTEFNRQADMVRISLRTELLTTEVNMHVVLLSSAIASSNTLFDRLNLSTSTLSVIFTKVVVQAQRITPGPRRSSKRTNRTSSSTFLPENFVVVPKVSAVLTLGYSDLCFTVQGSMDFGSIFIDLSWLAPGNSLDYFAVVLTLRFLIHSLQKEKGSTETPIRESISAALLEKVEVVSPFDSIEIDANVTLLIASFNVILVGQVNKSGIIGSIHSVSATVGMRRDSNSSLALNLATGSISSIHLATFVRFQTLELLQSPTAETHSVISLYNLQLILHDCTSLVQSDDSVLLNSSNNAMGPWNLQAADCLIDVSFAHLFIMIHSCVDLYKILTLLTPPKAPLHASLAVDPAAKAKSLVQLSLGSITAKVELPERVKLLMKLNEIKGDLNPDGTIHATSKSFDIQVYLKETNSPRSLANIADVALDLTPSTPFSSLKVALNMQLADIVVPHGFEMADIVENAINLVRALKTLVITSFGRSPLNSSKSGQTCIAKDSVPEIICSISRCSIDIEDDPFVSKLSRNYRIGLPENASRVARERAFWRQAKQREARQIDSNHNEIDKAWTLLEEFNSKAYISAIQKANTESDGQVYLLSAVLERISICLSAPTLLTDTVEETLHLLDASTPPDLIYDDLIPRNVSIQLQSINIRLRDYPYSLIKIPESPRGITLKTTGLLIIAEPELPAESRRTVQLPLEGLGVDPVIVTRSVSPTKIYVQTETEIKCSSVIRACYGAPLEACLTDLVAVIDSFTKANVDPSPPVGWWDKMRLMMHGNNCIRISGGGEMRLRTLGSMSPYYDPLKHFGMDGLELSLASGVRFMLGAQQSEDSIVLESGEVRLSLPQNEAVGQTSSQTQDDLLAKFTGGVRIAFGVKFMTFCPTEDRSKPVAETTPWKTHADIVLRSPEFCYAPSSDQVWDSFYGFRSSSLHVRINITSPKPYFSGLAVPSNHLCMNSTSFNQIQILTMIYQSILTSVPVRTRSFIFHPVQSGIALGPKPKLGRMLGTVRFVTTLKPLVVSFIAENDDASGGVGLRGRTTHMKSDMLFRQHQLTHIDDDSISISRRPAYRWDLEESQMSFEDIEGCTLTYSTPNNSSTSADMLAPFHLDGDVDHLIDSEEWTFAEDTFYTSDPSSFCFTPFLWSPRLLYFRRNVNSGYHHLYEQDLFDTQLSLLNARKRVIESDIWVLKEEQREIESRMAVFFDESIKKESAALMERLTALYEKRALIQNSIKDLVESLGISDSDMYTEDPGIDEDMRVFKHHYIFHNICFLWKVPVRNAIIKLIDLQTKNFALKYCLSNAASKVVSALINMIGSQRASSKGFSATSLSSDTPGSENGDSTNNRQSSAFDTSSPLSSAQLLDQLLHDLALGIRINVPNETEAEFEPVFTPPSPKKTELNSKFRKISKYTPSSDVNSPDYLAPGQMVESDSIITLINPQVAFEVKSVLDPVLVQSVIVAATGMELFSVMILDQAAAAARQGYEDKDRNDAIVKNRMILNVHEAQFFVGQESDGAGSSYDVPLAREGHEETNLQFMSSMQCWVPLECFLDTSSIDPRFVRIVEHASANFHRDKLNPLYFTRTSVASIEQADTHFLSLPQFCIAVNSAQYLLVHQVITSLLAYKDPARGKLAEHLRKVMLALEQLPDLRQMQDMMISLQEKVRQTGSVLKSCTTLNPHRRKELRQSLIQGRDELHVLMEALKGTQQIEKHRKSEGVEYQQCLQIDKFVWLMLLDSGDPFLRWTFTNPAFMWVHREDQSTLNTLEIDSLHVENLSASTSSFRDAISPYTPDRQIVNFKRNKMLRLYLREMAPVAGIQVVDHFEVDVFPLSIQITYEMGKQLMRYIFPGKKGGVAAASTSAPAATTSTHTTHTTTTTNNNNNSTAPAPVSTFLGEVHSHTTLMLSRVSTNVDERERAQPRFPIDAHDSLSASHRGHISEDNSVAHRASIQLTAGSTPSSITSPKGVRKITAHNHRGSNRRSSRGLTELRQMQARASENRSFIYIKLPGVLHCLSYRGLKEKNLEDLHMFEFYLPTLEYRNKTWTWYDFVNAVKRDTMRAALANTGALVREKLFVKRKATLISTTSASSSSTGGTIGRSAVETSIYSSTPSDDSASSTYSASLDHSLFLDRINTPRSSHSSDEVPSGSAQGYDHRRKKDLIGGKSILRSLMRRVDRRGSDDVDHTDSQSANQDHRMQPKDSSHDDLSHPSGSSRRQSLEDPDQNSHSQQQNSHLGGFGRLVQQPQQQQQQVEDEMLVKGRLIFGKIYPDP</sequence>
<dbReference type="SMART" id="SM01216">
    <property type="entry name" value="Fmp27_WPPW"/>
    <property type="match status" value="1"/>
</dbReference>
<dbReference type="PANTHER" id="PTHR15678:SF6">
    <property type="entry name" value="BRIDGE-LIKE LIPID TRANSFER PROTEIN FAMILY MEMBER 2"/>
    <property type="match status" value="1"/>
</dbReference>
<evidence type="ECO:0000259" key="2">
    <source>
        <dbReference type="SMART" id="SM01214"/>
    </source>
</evidence>
<accession>A0ABQ8F6G8</accession>
<dbReference type="InterPro" id="IPR019441">
    <property type="entry name" value="FMP27/BLTP2/Hobbit_GFWDK_RBG"/>
</dbReference>
<dbReference type="InterPro" id="IPR019449">
    <property type="entry name" value="FMP27_WPPW_RBG"/>
</dbReference>
<evidence type="ECO:0008006" key="6">
    <source>
        <dbReference type="Google" id="ProtNLM"/>
    </source>
</evidence>
<evidence type="ECO:0000256" key="1">
    <source>
        <dbReference type="SAM" id="MobiDB-lite"/>
    </source>
</evidence>
<feature type="domain" description="FMP27 WPPW motif-containing RBG unit" evidence="3">
    <location>
        <begin position="1565"/>
        <end position="2077"/>
    </location>
</feature>
<feature type="compositionally biased region" description="Low complexity" evidence="1">
    <location>
        <begin position="107"/>
        <end position="127"/>
    </location>
</feature>
<feature type="compositionally biased region" description="Basic and acidic residues" evidence="1">
    <location>
        <begin position="2697"/>
        <end position="2732"/>
    </location>
</feature>
<feature type="compositionally biased region" description="Low complexity" evidence="1">
    <location>
        <begin position="2749"/>
        <end position="2758"/>
    </location>
</feature>
<proteinExistence type="predicted"/>
<feature type="region of interest" description="Disordered" evidence="1">
    <location>
        <begin position="105"/>
        <end position="127"/>
    </location>
</feature>
<reference evidence="4 5" key="1">
    <citation type="submission" date="2021-02" db="EMBL/GenBank/DDBJ databases">
        <title>Variation within the Batrachochytrium salamandrivorans European outbreak.</title>
        <authorList>
            <person name="Kelly M."/>
            <person name="Pasmans F."/>
            <person name="Shea T.P."/>
            <person name="Munoz J.F."/>
            <person name="Carranza S."/>
            <person name="Cuomo C.A."/>
            <person name="Martel A."/>
        </authorList>
    </citation>
    <scope>NUCLEOTIDE SEQUENCE [LARGE SCALE GENOMIC DNA]</scope>
    <source>
        <strain evidence="4 5">AMFP18/2</strain>
    </source>
</reference>
<evidence type="ECO:0000313" key="5">
    <source>
        <dbReference type="Proteomes" id="UP001648503"/>
    </source>
</evidence>
<protein>
    <recommendedName>
        <fullName evidence="6">FMP27 GFWDK domain-containing protein</fullName>
    </recommendedName>
</protein>
<organism evidence="4 5">
    <name type="scientific">Batrachochytrium salamandrivorans</name>
    <dbReference type="NCBI Taxonomy" id="1357716"/>
    <lineage>
        <taxon>Eukaryota</taxon>
        <taxon>Fungi</taxon>
        <taxon>Fungi incertae sedis</taxon>
        <taxon>Chytridiomycota</taxon>
        <taxon>Chytridiomycota incertae sedis</taxon>
        <taxon>Chytridiomycetes</taxon>
        <taxon>Rhizophydiales</taxon>
        <taxon>Rhizophydiales incertae sedis</taxon>
        <taxon>Batrachochytrium</taxon>
    </lineage>
</organism>
<dbReference type="PANTHER" id="PTHR15678">
    <property type="entry name" value="ANTIGEN MLAA-22-RELATED"/>
    <property type="match status" value="1"/>
</dbReference>
<gene>
    <name evidence="4" type="ORF">BASA50_008642</name>
</gene>
<dbReference type="SMART" id="SM01214">
    <property type="entry name" value="Fmp27_GFWDK"/>
    <property type="match status" value="1"/>
</dbReference>
<evidence type="ECO:0000259" key="3">
    <source>
        <dbReference type="SMART" id="SM01216"/>
    </source>
</evidence>
<feature type="compositionally biased region" description="Basic residues" evidence="1">
    <location>
        <begin position="2491"/>
        <end position="2508"/>
    </location>
</feature>
<feature type="region of interest" description="Disordered" evidence="1">
    <location>
        <begin position="1853"/>
        <end position="1883"/>
    </location>
</feature>